<evidence type="ECO:0000256" key="1">
    <source>
        <dbReference type="PROSITE-ProRule" id="PRU00169"/>
    </source>
</evidence>
<feature type="modified residue" description="4-aspartylphosphate" evidence="1">
    <location>
        <position position="56"/>
    </location>
</feature>
<evidence type="ECO:0000259" key="2">
    <source>
        <dbReference type="PROSITE" id="PS50110"/>
    </source>
</evidence>
<dbReference type="SMART" id="SM00448">
    <property type="entry name" value="REC"/>
    <property type="match status" value="1"/>
</dbReference>
<evidence type="ECO:0000313" key="3">
    <source>
        <dbReference type="EMBL" id="AKJ30338.1"/>
    </source>
</evidence>
<dbReference type="GO" id="GO:0000160">
    <property type="term" value="P:phosphorelay signal transduction system"/>
    <property type="evidence" value="ECO:0007669"/>
    <property type="project" value="InterPro"/>
</dbReference>
<accession>A0A0G3BQT1</accession>
<dbReference type="PANTHER" id="PTHR44520">
    <property type="entry name" value="RESPONSE REGULATOR RCP1-RELATED"/>
    <property type="match status" value="1"/>
</dbReference>
<dbReference type="PANTHER" id="PTHR44520:SF2">
    <property type="entry name" value="RESPONSE REGULATOR RCP1"/>
    <property type="match status" value="1"/>
</dbReference>
<dbReference type="STRING" id="413882.AAW51_3647"/>
<dbReference type="Pfam" id="PF00072">
    <property type="entry name" value="Response_reg"/>
    <property type="match status" value="1"/>
</dbReference>
<name>A0A0G3BQT1_9BURK</name>
<dbReference type="AlphaFoldDB" id="A0A0G3BQT1"/>
<dbReference type="InterPro" id="IPR001789">
    <property type="entry name" value="Sig_transdc_resp-reg_receiver"/>
</dbReference>
<proteinExistence type="predicted"/>
<organism evidence="3 4">
    <name type="scientific">Caldimonas brevitalea</name>
    <dbReference type="NCBI Taxonomy" id="413882"/>
    <lineage>
        <taxon>Bacteria</taxon>
        <taxon>Pseudomonadati</taxon>
        <taxon>Pseudomonadota</taxon>
        <taxon>Betaproteobacteria</taxon>
        <taxon>Burkholderiales</taxon>
        <taxon>Sphaerotilaceae</taxon>
        <taxon>Caldimonas</taxon>
    </lineage>
</organism>
<evidence type="ECO:0000313" key="4">
    <source>
        <dbReference type="Proteomes" id="UP000035352"/>
    </source>
</evidence>
<dbReference type="Proteomes" id="UP000035352">
    <property type="component" value="Chromosome"/>
</dbReference>
<sequence length="129" mass="13882">MKELVLVDDNPDQLELLSLALEVSPLARPVVTFGSGSDCVQALERGVVTPGLVVLDVNLPGLDGPDTVRRIRRIATAAGVPIVMLSTSDQAGDIQRSRDSGADGYVLKPHGDRSWADVIAELMRHWRDA</sequence>
<dbReference type="KEGG" id="pbh:AAW51_3647"/>
<dbReference type="Gene3D" id="3.40.50.2300">
    <property type="match status" value="1"/>
</dbReference>
<dbReference type="InterPro" id="IPR052893">
    <property type="entry name" value="TCS_response_regulator"/>
</dbReference>
<keyword evidence="1" id="KW-0597">Phosphoprotein</keyword>
<dbReference type="RefSeq" id="WP_047195729.1">
    <property type="nucleotide sequence ID" value="NZ_CP011371.1"/>
</dbReference>
<dbReference type="SUPFAM" id="SSF52172">
    <property type="entry name" value="CheY-like"/>
    <property type="match status" value="1"/>
</dbReference>
<protein>
    <submittedName>
        <fullName evidence="3">Phosphate regulon transcriptional regulatory protein PhoB</fullName>
    </submittedName>
</protein>
<feature type="domain" description="Response regulatory" evidence="2">
    <location>
        <begin position="3"/>
        <end position="123"/>
    </location>
</feature>
<dbReference type="InterPro" id="IPR011006">
    <property type="entry name" value="CheY-like_superfamily"/>
</dbReference>
<keyword evidence="4" id="KW-1185">Reference proteome</keyword>
<dbReference type="OrthoDB" id="9793549at2"/>
<dbReference type="EMBL" id="CP011371">
    <property type="protein sequence ID" value="AKJ30338.1"/>
    <property type="molecule type" value="Genomic_DNA"/>
</dbReference>
<reference evidence="3 4" key="1">
    <citation type="submission" date="2015-05" db="EMBL/GenBank/DDBJ databases">
        <authorList>
            <person name="Tang B."/>
            <person name="Yu Y."/>
        </authorList>
    </citation>
    <scope>NUCLEOTIDE SEQUENCE [LARGE SCALE GENOMIC DNA]</scope>
    <source>
        <strain evidence="3 4">DSM 7029</strain>
    </source>
</reference>
<dbReference type="PROSITE" id="PS50110">
    <property type="entry name" value="RESPONSE_REGULATORY"/>
    <property type="match status" value="1"/>
</dbReference>
<gene>
    <name evidence="3" type="ORF">AAW51_3647</name>
</gene>